<dbReference type="InterPro" id="IPR055481">
    <property type="entry name" value="DUF7053"/>
</dbReference>
<dbReference type="Proteomes" id="UP001286456">
    <property type="component" value="Unassembled WGS sequence"/>
</dbReference>
<evidence type="ECO:0000313" key="4">
    <source>
        <dbReference type="Proteomes" id="UP001286456"/>
    </source>
</evidence>
<feature type="region of interest" description="Disordered" evidence="1">
    <location>
        <begin position="303"/>
        <end position="379"/>
    </location>
</feature>
<name>A0AAE0IEW3_9PEZI</name>
<evidence type="ECO:0000259" key="2">
    <source>
        <dbReference type="Pfam" id="PF23155"/>
    </source>
</evidence>
<dbReference type="Pfam" id="PF23155">
    <property type="entry name" value="DUF7053"/>
    <property type="match status" value="1"/>
</dbReference>
<feature type="compositionally biased region" description="Low complexity" evidence="1">
    <location>
        <begin position="191"/>
        <end position="225"/>
    </location>
</feature>
<evidence type="ECO:0000256" key="1">
    <source>
        <dbReference type="SAM" id="MobiDB-lite"/>
    </source>
</evidence>
<reference evidence="3" key="1">
    <citation type="journal article" date="2023" name="Mol. Phylogenet. Evol.">
        <title>Genome-scale phylogeny and comparative genomics of the fungal order Sordariales.</title>
        <authorList>
            <person name="Hensen N."/>
            <person name="Bonometti L."/>
            <person name="Westerberg I."/>
            <person name="Brannstrom I.O."/>
            <person name="Guillou S."/>
            <person name="Cros-Aarteil S."/>
            <person name="Calhoun S."/>
            <person name="Haridas S."/>
            <person name="Kuo A."/>
            <person name="Mondo S."/>
            <person name="Pangilinan J."/>
            <person name="Riley R."/>
            <person name="LaButti K."/>
            <person name="Andreopoulos B."/>
            <person name="Lipzen A."/>
            <person name="Chen C."/>
            <person name="Yan M."/>
            <person name="Daum C."/>
            <person name="Ng V."/>
            <person name="Clum A."/>
            <person name="Steindorff A."/>
            <person name="Ohm R.A."/>
            <person name="Martin F."/>
            <person name="Silar P."/>
            <person name="Natvig D.O."/>
            <person name="Lalanne C."/>
            <person name="Gautier V."/>
            <person name="Ament-Velasquez S.L."/>
            <person name="Kruys A."/>
            <person name="Hutchinson M.I."/>
            <person name="Powell A.J."/>
            <person name="Barry K."/>
            <person name="Miller A.N."/>
            <person name="Grigoriev I.V."/>
            <person name="Debuchy R."/>
            <person name="Gladieux P."/>
            <person name="Hiltunen Thoren M."/>
            <person name="Johannesson H."/>
        </authorList>
    </citation>
    <scope>NUCLEOTIDE SEQUENCE</scope>
    <source>
        <strain evidence="3">SMH4131-1</strain>
    </source>
</reference>
<sequence>MTKRTTFTTITPLPRGISRQVVVDFLHDHLEMIDLNPLVKERHPISPPAHATDDEQRCVWFSLTDRISYLPGRLATGDVSYTCAFFDLPTGLQTHCYAPAGLDIRDKWTLNGSLPGERVQPVELGIGAPQTGLYLREDVDMKCNVLMTSFVKKTLKRSHAALVERLRQKAQMASAGTPVASPDPRYNGFKSSQSLYTTSSDTLSSRHSSPVSLSSSSSVSVSAAPRSQAVWTTPANYSTARYPAALPTPPEQTPPPAASLPPQYQYRYPPPSQVHEEPRLPYKLPRIQDQSLYPEPLRVTAATAQGQTSSGPYAEAQWKHQQQQQQQHPDYPHMNPYADGDGNDPNGSGIAARPIVGMQPPPPPSMSASLVGPFVAELE</sequence>
<evidence type="ECO:0000313" key="3">
    <source>
        <dbReference type="EMBL" id="KAK3323472.1"/>
    </source>
</evidence>
<dbReference type="AlphaFoldDB" id="A0AAE0IEW3"/>
<comment type="caution">
    <text evidence="3">The sequence shown here is derived from an EMBL/GenBank/DDBJ whole genome shotgun (WGS) entry which is preliminary data.</text>
</comment>
<feature type="domain" description="DUF7053" evidence="2">
    <location>
        <begin position="3"/>
        <end position="171"/>
    </location>
</feature>
<feature type="region of interest" description="Disordered" evidence="1">
    <location>
        <begin position="242"/>
        <end position="277"/>
    </location>
</feature>
<proteinExistence type="predicted"/>
<dbReference type="PANTHER" id="PTHR38117:SF2">
    <property type="entry name" value="NACHT AND WD40 DOMAIN PROTEIN"/>
    <property type="match status" value="1"/>
</dbReference>
<gene>
    <name evidence="3" type="ORF">B0T19DRAFT_205291</name>
</gene>
<protein>
    <recommendedName>
        <fullName evidence="2">DUF7053 domain-containing protein</fullName>
    </recommendedName>
</protein>
<keyword evidence="4" id="KW-1185">Reference proteome</keyword>
<dbReference type="EMBL" id="JAUEPO010000004">
    <property type="protein sequence ID" value="KAK3323472.1"/>
    <property type="molecule type" value="Genomic_DNA"/>
</dbReference>
<feature type="region of interest" description="Disordered" evidence="1">
    <location>
        <begin position="171"/>
        <end position="225"/>
    </location>
</feature>
<feature type="compositionally biased region" description="Pro residues" evidence="1">
    <location>
        <begin position="246"/>
        <end position="259"/>
    </location>
</feature>
<organism evidence="3 4">
    <name type="scientific">Cercophora scortea</name>
    <dbReference type="NCBI Taxonomy" id="314031"/>
    <lineage>
        <taxon>Eukaryota</taxon>
        <taxon>Fungi</taxon>
        <taxon>Dikarya</taxon>
        <taxon>Ascomycota</taxon>
        <taxon>Pezizomycotina</taxon>
        <taxon>Sordariomycetes</taxon>
        <taxon>Sordariomycetidae</taxon>
        <taxon>Sordariales</taxon>
        <taxon>Lasiosphaeriaceae</taxon>
        <taxon>Cercophora</taxon>
    </lineage>
</organism>
<reference evidence="3" key="2">
    <citation type="submission" date="2023-06" db="EMBL/GenBank/DDBJ databases">
        <authorList>
            <consortium name="Lawrence Berkeley National Laboratory"/>
            <person name="Haridas S."/>
            <person name="Hensen N."/>
            <person name="Bonometti L."/>
            <person name="Westerberg I."/>
            <person name="Brannstrom I.O."/>
            <person name="Guillou S."/>
            <person name="Cros-Aarteil S."/>
            <person name="Calhoun S."/>
            <person name="Kuo A."/>
            <person name="Mondo S."/>
            <person name="Pangilinan J."/>
            <person name="Riley R."/>
            <person name="Labutti K."/>
            <person name="Andreopoulos B."/>
            <person name="Lipzen A."/>
            <person name="Chen C."/>
            <person name="Yanf M."/>
            <person name="Daum C."/>
            <person name="Ng V."/>
            <person name="Clum A."/>
            <person name="Steindorff A."/>
            <person name="Ohm R."/>
            <person name="Martin F."/>
            <person name="Silar P."/>
            <person name="Natvig D."/>
            <person name="Lalanne C."/>
            <person name="Gautier V."/>
            <person name="Ament-Velasquez S.L."/>
            <person name="Kruys A."/>
            <person name="Hutchinson M.I."/>
            <person name="Powell A.J."/>
            <person name="Barry K."/>
            <person name="Miller A.N."/>
            <person name="Grigoriev I.V."/>
            <person name="Debuchy R."/>
            <person name="Gladieux P."/>
            <person name="Thoren M.H."/>
            <person name="Johannesson H."/>
        </authorList>
    </citation>
    <scope>NUCLEOTIDE SEQUENCE</scope>
    <source>
        <strain evidence="3">SMH4131-1</strain>
    </source>
</reference>
<accession>A0AAE0IEW3</accession>
<dbReference type="PANTHER" id="PTHR38117">
    <property type="entry name" value="NACHT AND WD40 DOMAIN PROTEIN"/>
    <property type="match status" value="1"/>
</dbReference>